<dbReference type="EMBL" id="AB299856">
    <property type="protein sequence ID" value="BAF81106.1"/>
    <property type="molecule type" value="mRNA"/>
</dbReference>
<proteinExistence type="evidence at transcript level"/>
<dbReference type="InterPro" id="IPR029070">
    <property type="entry name" value="Chitinase_insertion_sf"/>
</dbReference>
<evidence type="ECO:0000256" key="1">
    <source>
        <dbReference type="ARBA" id="ARBA00022801"/>
    </source>
</evidence>
<gene>
    <name evidence="7" type="primary">clp1</name>
</gene>
<dbReference type="GO" id="GO:0005576">
    <property type="term" value="C:extracellular region"/>
    <property type="evidence" value="ECO:0007669"/>
    <property type="project" value="TreeGrafter"/>
</dbReference>
<dbReference type="InterPro" id="IPR050314">
    <property type="entry name" value="Glycosyl_Hydrlase_18"/>
</dbReference>
<keyword evidence="1 3" id="KW-0378">Hydrolase</keyword>
<dbReference type="PROSITE" id="PS01095">
    <property type="entry name" value="GH18_1"/>
    <property type="match status" value="1"/>
</dbReference>
<dbReference type="GO" id="GO:0005975">
    <property type="term" value="P:carbohydrate metabolic process"/>
    <property type="evidence" value="ECO:0007669"/>
    <property type="project" value="InterPro"/>
</dbReference>
<dbReference type="PROSITE" id="PS51910">
    <property type="entry name" value="GH18_2"/>
    <property type="match status" value="1"/>
</dbReference>
<dbReference type="Gene3D" id="3.10.50.10">
    <property type="match status" value="1"/>
</dbReference>
<accession>A8CF43</accession>
<dbReference type="PANTHER" id="PTHR11177:SF317">
    <property type="entry name" value="CHITINASE 12-RELATED"/>
    <property type="match status" value="1"/>
</dbReference>
<dbReference type="AlphaFoldDB" id="A8CF43"/>
<evidence type="ECO:0000256" key="4">
    <source>
        <dbReference type="RuleBase" id="RU004453"/>
    </source>
</evidence>
<evidence type="ECO:0000313" key="7">
    <source>
        <dbReference type="EMBL" id="BAF81106.1"/>
    </source>
</evidence>
<dbReference type="CAZy" id="GH18">
    <property type="family name" value="Glycoside Hydrolase Family 18"/>
</dbReference>
<sequence length="406" mass="46430">MLFFYLILFSIQLSNTTAEKSNALFCYYTNWAIYRPGNAKYVADNMNPHLCTHIIYAFANIRPDTLTLLSSNPQSDLAIGFDNYNKVTSLKNKNSDLKVLLSIRGNDELIRKLKNETNRALFASNAREYLKKYNFDGLDINWEYPRNKTIYTLFLKTLSEEFKRDSSGTYLLTAFASANRNNSTRLYEIRNISKYLDYINIKTYDYYNESSKVVRHPSGLFCLNSDDQLCADSSVEYWNSNGAPLSKIVIGVPTYARGYKTTTKNPQIGDSVVDTTAPGSILHLRGKLAYFEYCNEDYRNVWNDTQKAAHGVKDYYWLGYETPQSIREKANYVESKGLAGMFVWTLDYDDFSGNECNNGESPLIAAVHEGLGLKKYNATSHSKGIQHRFELSYPLAFICLLILILI</sequence>
<dbReference type="SUPFAM" id="SSF54556">
    <property type="entry name" value="Chitinase insertion domain"/>
    <property type="match status" value="1"/>
</dbReference>
<organism evidence="7">
    <name type="scientific">Dicyema japonicum</name>
    <name type="common">Dicyemid mesozoan</name>
    <dbReference type="NCBI Taxonomy" id="399803"/>
    <lineage>
        <taxon>Eukaryota</taxon>
        <taxon>Metazoa</taxon>
        <taxon>Spiralia</taxon>
        <taxon>Lophotrochozoa</taxon>
        <taxon>Mesozoa</taxon>
        <taxon>Dicyemida</taxon>
        <taxon>Rhombozoa</taxon>
        <taxon>Dicyemidae</taxon>
        <taxon>Dicyema</taxon>
    </lineage>
</organism>
<dbReference type="InterPro" id="IPR001223">
    <property type="entry name" value="Glyco_hydro18_cat"/>
</dbReference>
<dbReference type="SMART" id="SM00636">
    <property type="entry name" value="Glyco_18"/>
    <property type="match status" value="1"/>
</dbReference>
<evidence type="ECO:0000256" key="3">
    <source>
        <dbReference type="RuleBase" id="RU000489"/>
    </source>
</evidence>
<dbReference type="InterPro" id="IPR001579">
    <property type="entry name" value="Glyco_hydro_18_chit_AS"/>
</dbReference>
<keyword evidence="5" id="KW-0732">Signal</keyword>
<dbReference type="InterPro" id="IPR017853">
    <property type="entry name" value="GH"/>
</dbReference>
<dbReference type="EMBL" id="AB299857">
    <property type="protein sequence ID" value="BAF81107.1"/>
    <property type="molecule type" value="Genomic_DNA"/>
</dbReference>
<feature type="chain" id="PRO_5007636784" evidence="5">
    <location>
        <begin position="19"/>
        <end position="406"/>
    </location>
</feature>
<feature type="signal peptide" evidence="5">
    <location>
        <begin position="1"/>
        <end position="18"/>
    </location>
</feature>
<dbReference type="PANTHER" id="PTHR11177">
    <property type="entry name" value="CHITINASE"/>
    <property type="match status" value="1"/>
</dbReference>
<reference evidence="7" key="1">
    <citation type="journal article" date="2007" name="J. Parasitol.">
        <title>Cloning of chitinase-like protein1 cDNA from dicyemid mesozoans (Phylum: Dicyemida).</title>
        <authorList>
            <person name="Ogino K."/>
            <person name="Tsuneki K."/>
            <person name="Furuya H."/>
        </authorList>
    </citation>
    <scope>NUCLEOTIDE SEQUENCE</scope>
</reference>
<dbReference type="SUPFAM" id="SSF51445">
    <property type="entry name" value="(Trans)glycosidases"/>
    <property type="match status" value="1"/>
</dbReference>
<dbReference type="InterPro" id="IPR011583">
    <property type="entry name" value="Chitinase_II/V-like_cat"/>
</dbReference>
<keyword evidence="2 3" id="KW-0326">Glycosidase</keyword>
<dbReference type="Gene3D" id="3.20.20.80">
    <property type="entry name" value="Glycosidases"/>
    <property type="match status" value="1"/>
</dbReference>
<protein>
    <submittedName>
        <fullName evidence="7">Chitinase like protein1</fullName>
    </submittedName>
</protein>
<comment type="similarity">
    <text evidence="4">Belongs to the glycosyl hydrolase 18 family.</text>
</comment>
<dbReference type="GO" id="GO:0008061">
    <property type="term" value="F:chitin binding"/>
    <property type="evidence" value="ECO:0007669"/>
    <property type="project" value="InterPro"/>
</dbReference>
<feature type="domain" description="GH18" evidence="6">
    <location>
        <begin position="22"/>
        <end position="374"/>
    </location>
</feature>
<dbReference type="GO" id="GO:0006032">
    <property type="term" value="P:chitin catabolic process"/>
    <property type="evidence" value="ECO:0007669"/>
    <property type="project" value="TreeGrafter"/>
</dbReference>
<evidence type="ECO:0000256" key="5">
    <source>
        <dbReference type="SAM" id="SignalP"/>
    </source>
</evidence>
<dbReference type="Pfam" id="PF00704">
    <property type="entry name" value="Glyco_hydro_18"/>
    <property type="match status" value="1"/>
</dbReference>
<dbReference type="GO" id="GO:0004568">
    <property type="term" value="F:chitinase activity"/>
    <property type="evidence" value="ECO:0007669"/>
    <property type="project" value="TreeGrafter"/>
</dbReference>
<evidence type="ECO:0000259" key="6">
    <source>
        <dbReference type="PROSITE" id="PS51910"/>
    </source>
</evidence>
<evidence type="ECO:0000256" key="2">
    <source>
        <dbReference type="ARBA" id="ARBA00023295"/>
    </source>
</evidence>
<name>A8CF43_DICJA</name>